<name>A0A485LM92_9STRA</name>
<organism evidence="10 11">
    <name type="scientific">Aphanomyces stellatus</name>
    <dbReference type="NCBI Taxonomy" id="120398"/>
    <lineage>
        <taxon>Eukaryota</taxon>
        <taxon>Sar</taxon>
        <taxon>Stramenopiles</taxon>
        <taxon>Oomycota</taxon>
        <taxon>Saprolegniomycetes</taxon>
        <taxon>Saprolegniales</taxon>
        <taxon>Verrucalvaceae</taxon>
        <taxon>Aphanomyces</taxon>
    </lineage>
</organism>
<sequence>MGSAAEEIAEAQRDHPPVSACPDLARIPTSDDDDLLYVGSADAASNASLMEEHGIAAVIALGTGALAPPPVETLCIDILDMEEAFIMEHFDMCLHFLHEHIRRKKRPTLVHCVYGQSRSATICVAFIMQSERLSLRASYARVQAARPCIHINPGFLGQLELFDAMQCQLQGASSAHATFRTRRVYERRVRDRVVSLALPEPSNAPTSKKIFCKKCNLHLCGYDNVVAHNHKSHAPPTSCGSLFLEPLPWMQGTQGDADQGKLTCPRCNSKLGLFNWFGIKCSQGTFCQPAFQLSIARIDSR</sequence>
<dbReference type="PROSITE" id="PS50056">
    <property type="entry name" value="TYR_PHOSPHATASE_2"/>
    <property type="match status" value="1"/>
</dbReference>
<dbReference type="GO" id="GO:0008138">
    <property type="term" value="F:protein tyrosine/serine/threonine phosphatase activity"/>
    <property type="evidence" value="ECO:0007669"/>
    <property type="project" value="InterPro"/>
</dbReference>
<dbReference type="Gene3D" id="3.90.190.10">
    <property type="entry name" value="Protein tyrosine phosphatase superfamily"/>
    <property type="match status" value="1"/>
</dbReference>
<dbReference type="PIRSF" id="PIRSF000941">
    <property type="entry name" value="DUSP12"/>
    <property type="match status" value="1"/>
</dbReference>
<accession>A0A485LM92</accession>
<feature type="domain" description="Tyrosine specific protein phosphatases" evidence="8">
    <location>
        <begin position="88"/>
        <end position="147"/>
    </location>
</feature>
<dbReference type="PANTHER" id="PTHR45848">
    <property type="entry name" value="DUAL SPECIFICITY PROTEIN PHOSPHATASE 12 FAMILY MEMBER"/>
    <property type="match status" value="1"/>
</dbReference>
<dbReference type="OrthoDB" id="2017893at2759"/>
<dbReference type="EC" id="3.1.3.48" evidence="2"/>
<reference evidence="10 11" key="1">
    <citation type="submission" date="2019-03" db="EMBL/GenBank/DDBJ databases">
        <authorList>
            <person name="Gaulin E."/>
            <person name="Dumas B."/>
        </authorList>
    </citation>
    <scope>NUCLEOTIDE SEQUENCE [LARGE SCALE GENOMIC DNA]</scope>
    <source>
        <strain evidence="10">CBS 568.67</strain>
    </source>
</reference>
<dbReference type="Pfam" id="PF00782">
    <property type="entry name" value="DSPc"/>
    <property type="match status" value="1"/>
</dbReference>
<dbReference type="InterPro" id="IPR029021">
    <property type="entry name" value="Prot-tyrosine_phosphatase-like"/>
</dbReference>
<evidence type="ECO:0000256" key="6">
    <source>
        <dbReference type="SAM" id="MobiDB-lite"/>
    </source>
</evidence>
<dbReference type="InterPro" id="IPR000387">
    <property type="entry name" value="Tyr_Pase_dom"/>
</dbReference>
<dbReference type="InterPro" id="IPR020422">
    <property type="entry name" value="TYR_PHOSPHATASE_DUAL_dom"/>
</dbReference>
<evidence type="ECO:0000313" key="9">
    <source>
        <dbReference type="EMBL" id="KAF0684865.1"/>
    </source>
</evidence>
<evidence type="ECO:0000256" key="1">
    <source>
        <dbReference type="ARBA" id="ARBA00008601"/>
    </source>
</evidence>
<reference evidence="9" key="2">
    <citation type="submission" date="2019-06" db="EMBL/GenBank/DDBJ databases">
        <title>Genomics analysis of Aphanomyces spp. identifies a new class of oomycete effector associated with host adaptation.</title>
        <authorList>
            <person name="Gaulin E."/>
        </authorList>
    </citation>
    <scope>NUCLEOTIDE SEQUENCE</scope>
    <source>
        <strain evidence="9">CBS 578.67</strain>
    </source>
</reference>
<evidence type="ECO:0000313" key="10">
    <source>
        <dbReference type="EMBL" id="VFT99857.1"/>
    </source>
</evidence>
<feature type="domain" description="Tyrosine-protein phosphatase" evidence="7">
    <location>
        <begin position="27"/>
        <end position="168"/>
    </location>
</feature>
<keyword evidence="11" id="KW-1185">Reference proteome</keyword>
<evidence type="ECO:0000259" key="7">
    <source>
        <dbReference type="PROSITE" id="PS50054"/>
    </source>
</evidence>
<dbReference type="InterPro" id="IPR016130">
    <property type="entry name" value="Tyr_Pase_AS"/>
</dbReference>
<dbReference type="PANTHER" id="PTHR45848:SF4">
    <property type="entry name" value="DUAL SPECIFICITY PROTEIN PHOSPHATASE 12"/>
    <property type="match status" value="1"/>
</dbReference>
<evidence type="ECO:0000259" key="8">
    <source>
        <dbReference type="PROSITE" id="PS50056"/>
    </source>
</evidence>
<dbReference type="AlphaFoldDB" id="A0A485LM92"/>
<comment type="similarity">
    <text evidence="1">Belongs to the protein-tyrosine phosphatase family. Non-receptor class dual specificity subfamily.</text>
</comment>
<gene>
    <name evidence="10" type="primary">Aste57867_23210</name>
    <name evidence="9" type="ORF">As57867_023139</name>
    <name evidence="10" type="ORF">ASTE57867_23210</name>
</gene>
<evidence type="ECO:0000256" key="5">
    <source>
        <dbReference type="PIRSR" id="PIRSR000941-50"/>
    </source>
</evidence>
<dbReference type="GO" id="GO:0004725">
    <property type="term" value="F:protein tyrosine phosphatase activity"/>
    <property type="evidence" value="ECO:0007669"/>
    <property type="project" value="UniProtKB-EC"/>
</dbReference>
<dbReference type="SMART" id="SM00195">
    <property type="entry name" value="DSPc"/>
    <property type="match status" value="1"/>
</dbReference>
<keyword evidence="4" id="KW-0904">Protein phosphatase</keyword>
<dbReference type="InterPro" id="IPR016278">
    <property type="entry name" value="DUSP12"/>
</dbReference>
<dbReference type="PROSITE" id="PS50054">
    <property type="entry name" value="TYR_PHOSPHATASE_DUAL"/>
    <property type="match status" value="1"/>
</dbReference>
<dbReference type="CDD" id="cd14498">
    <property type="entry name" value="DSP"/>
    <property type="match status" value="1"/>
</dbReference>
<feature type="active site" description="Phosphocysteine intermediate" evidence="5">
    <location>
        <position position="112"/>
    </location>
</feature>
<keyword evidence="3" id="KW-0378">Hydrolase</keyword>
<evidence type="ECO:0000256" key="4">
    <source>
        <dbReference type="ARBA" id="ARBA00022912"/>
    </source>
</evidence>
<dbReference type="Proteomes" id="UP000332933">
    <property type="component" value="Unassembled WGS sequence"/>
</dbReference>
<dbReference type="InterPro" id="IPR000340">
    <property type="entry name" value="Dual-sp_phosphatase_cat-dom"/>
</dbReference>
<dbReference type="PROSITE" id="PS00383">
    <property type="entry name" value="TYR_PHOSPHATASE_1"/>
    <property type="match status" value="1"/>
</dbReference>
<feature type="region of interest" description="Disordered" evidence="6">
    <location>
        <begin position="1"/>
        <end position="20"/>
    </location>
</feature>
<dbReference type="EMBL" id="VJMH01007230">
    <property type="protein sequence ID" value="KAF0684865.1"/>
    <property type="molecule type" value="Genomic_DNA"/>
</dbReference>
<dbReference type="EMBL" id="CAADRA010007256">
    <property type="protein sequence ID" value="VFT99857.1"/>
    <property type="molecule type" value="Genomic_DNA"/>
</dbReference>
<evidence type="ECO:0000256" key="3">
    <source>
        <dbReference type="ARBA" id="ARBA00022801"/>
    </source>
</evidence>
<evidence type="ECO:0000256" key="2">
    <source>
        <dbReference type="ARBA" id="ARBA00013064"/>
    </source>
</evidence>
<proteinExistence type="inferred from homology"/>
<protein>
    <recommendedName>
        <fullName evidence="2">protein-tyrosine-phosphatase</fullName>
        <ecNumber evidence="2">3.1.3.48</ecNumber>
    </recommendedName>
</protein>
<dbReference type="SUPFAM" id="SSF52799">
    <property type="entry name" value="(Phosphotyrosine protein) phosphatases II"/>
    <property type="match status" value="1"/>
</dbReference>
<evidence type="ECO:0000313" key="11">
    <source>
        <dbReference type="Proteomes" id="UP000332933"/>
    </source>
</evidence>